<feature type="compositionally biased region" description="Acidic residues" evidence="2">
    <location>
        <begin position="381"/>
        <end position="390"/>
    </location>
</feature>
<reference evidence="4" key="1">
    <citation type="submission" date="2019-08" db="EMBL/GenBank/DDBJ databases">
        <title>The improved chromosome-level genome for the pearl oyster Pinctada fucata martensii using PacBio sequencing and Hi-C.</title>
        <authorList>
            <person name="Zheng Z."/>
        </authorList>
    </citation>
    <scope>NUCLEOTIDE SEQUENCE</scope>
    <source>
        <strain evidence="4">ZZ-2019</strain>
        <tissue evidence="4">Adductor muscle</tissue>
    </source>
</reference>
<evidence type="ECO:0000313" key="5">
    <source>
        <dbReference type="Proteomes" id="UP001186944"/>
    </source>
</evidence>
<evidence type="ECO:0000313" key="4">
    <source>
        <dbReference type="EMBL" id="KAK3101252.1"/>
    </source>
</evidence>
<feature type="compositionally biased region" description="Acidic residues" evidence="2">
    <location>
        <begin position="162"/>
        <end position="178"/>
    </location>
</feature>
<dbReference type="SUPFAM" id="SSF48371">
    <property type="entry name" value="ARM repeat"/>
    <property type="match status" value="1"/>
</dbReference>
<accession>A0AA89C9N7</accession>
<feature type="region of interest" description="Disordered" evidence="2">
    <location>
        <begin position="335"/>
        <end position="369"/>
    </location>
</feature>
<feature type="domain" description="WAPL" evidence="3">
    <location>
        <begin position="701"/>
        <end position="1245"/>
    </location>
</feature>
<dbReference type="InterPro" id="IPR039874">
    <property type="entry name" value="WAPL"/>
</dbReference>
<dbReference type="InterPro" id="IPR022771">
    <property type="entry name" value="WAPL_C"/>
</dbReference>
<dbReference type="AlphaFoldDB" id="A0AA89C9N7"/>
<keyword evidence="5" id="KW-1185">Reference proteome</keyword>
<protein>
    <recommendedName>
        <fullName evidence="3">WAPL domain-containing protein</fullName>
    </recommendedName>
</protein>
<evidence type="ECO:0000259" key="3">
    <source>
        <dbReference type="PROSITE" id="PS51271"/>
    </source>
</evidence>
<feature type="compositionally biased region" description="Basic and acidic residues" evidence="2">
    <location>
        <begin position="590"/>
        <end position="604"/>
    </location>
</feature>
<feature type="compositionally biased region" description="Polar residues" evidence="2">
    <location>
        <begin position="497"/>
        <end position="508"/>
    </location>
</feature>
<sequence length="1266" mass="140708">MASKVRTYSRAANKDQPQPRVEDAKAASAINPIKAEKSKWGDTSFVRVREDDPFEVTYKKVKVENETVDPFTFDLEEDGTVIRAAPVNNAPSPSVPTRGLGRPAIPTVKIGQKDDSPVMPETSIDDTEIIDADLDEEPTMLKKPVRTYSRGAKKDAEGIGEITEEVEDTIPVEEEQDPFADKTDIFEDAEAKKSVFDDDDDDDMAEMTVKRPNTRQRGAQRTYSRREKRGEAAKITSKTHILQSEEDDGTGGPTVLNFRSQYMDPAVYSTFKYTPQEEDPVGRMNNSKVLQSSEIKHGKGSTLIVICSPKPPAEGKQTLHPVKTYKVKGSKIQLVAEEDGTAQPQMPTGRGKREAKKREPVVRPKRARRGRVEEVVMVEQQAEENTEMLEEPGPPVLEPNISHPVPISLHEHKPLRVNKIFRSRNKGVDSDAKEASQATDIVQAAAIDSQIDTEQVAALYAESSTPEDDLDEVLAPPSGEEMFGFGEDKAEEPAQLEDQSAFTTSQIQDEPHPEGSSQDTESMDVDNQQEEDLDDDSQPPKLSQSGSLKSKRVTMLREEADAESLSSEGEFDSSQEITSDSQNSTGETRAGSKDRKFFKSKSKDSGSAPRKIFQSPKKSPSKAKYNVRSWQDDIDEEDRNKKNGEGSAVAESGPPKLVPEMTTASKVTKPPAPIMEPPKLTRAVHWPDKLGDEAFTSVHVTKEHKQLYTVVRNVKEAHECQEYGETQDFSDDVDYLLVGLKEGEPMSTRCLSCIGLAQKSILPAFRMHLRAHGTVAKIFGHLQDSITDPSLALCTALLMFMMSRDKLNMDLDRQSLDLMLKLLGVDVQEEMSITMLGKRVLNRNKDRVREVYEQWRMESGSNTSEIEDVSTGNLAMESLLSLTSRRAGEWFKEELRTLGALDHIVDTVCTCIEAIDDNTTLLTDSAIENLKKTDRCLRVLENVSFVNTDNQTYLISYKTGALLVSLCRALATCEKFLPVYPIQESVDKDSTGYVVYSCVLAVLRVLLNITHENEFGCTKVGDQLGFISTVLTCILQTPKFVPLDFRFDLLVLSLGLLINMVEHCSVNRRKLMDANALPSYDLPELQEEIPATKALVQVFCKRFEVAKKMEEQDFSDATTTPQQSPNKSGEWRESDSGIEWVVASGSKKTPGEVEEDMDQSIRLRPPQGEDKNNDADDEETFAKALHRAGKHMENSIIASYVALLLGCLIQDNTVFVSRLKEHLPNQSFDDLITILKKFLGFISLTTAVGSSGGKSIAHVIEVLEGC</sequence>
<dbReference type="EMBL" id="VSWD01000005">
    <property type="protein sequence ID" value="KAK3101252.1"/>
    <property type="molecule type" value="Genomic_DNA"/>
</dbReference>
<feature type="region of interest" description="Disordered" evidence="2">
    <location>
        <begin position="85"/>
        <end position="257"/>
    </location>
</feature>
<feature type="compositionally biased region" description="Basic and acidic residues" evidence="2">
    <location>
        <begin position="179"/>
        <end position="196"/>
    </location>
</feature>
<evidence type="ECO:0000256" key="1">
    <source>
        <dbReference type="ARBA" id="ARBA00006854"/>
    </source>
</evidence>
<dbReference type="Proteomes" id="UP001186944">
    <property type="component" value="Unassembled WGS sequence"/>
</dbReference>
<dbReference type="InterPro" id="IPR016024">
    <property type="entry name" value="ARM-type_fold"/>
</dbReference>
<dbReference type="InterPro" id="IPR012502">
    <property type="entry name" value="WAPL_dom"/>
</dbReference>
<feature type="compositionally biased region" description="Polar residues" evidence="2">
    <location>
        <begin position="1115"/>
        <end position="1127"/>
    </location>
</feature>
<dbReference type="Pfam" id="PF07814">
    <property type="entry name" value="WAPL"/>
    <property type="match status" value="1"/>
</dbReference>
<feature type="region of interest" description="Disordered" evidence="2">
    <location>
        <begin position="1112"/>
        <end position="1176"/>
    </location>
</feature>
<name>A0AA89C9N7_PINIB</name>
<feature type="region of interest" description="Disordered" evidence="2">
    <location>
        <begin position="460"/>
        <end position="678"/>
    </location>
</feature>
<proteinExistence type="inferred from homology"/>
<dbReference type="PANTHER" id="PTHR22100">
    <property type="entry name" value="WINGS APART-LIKE PROTEIN HOMOLOG"/>
    <property type="match status" value="1"/>
</dbReference>
<gene>
    <name evidence="4" type="ORF">FSP39_002172</name>
</gene>
<organism evidence="4 5">
    <name type="scientific">Pinctada imbricata</name>
    <name type="common">Atlantic pearl-oyster</name>
    <name type="synonym">Pinctada martensii</name>
    <dbReference type="NCBI Taxonomy" id="66713"/>
    <lineage>
        <taxon>Eukaryota</taxon>
        <taxon>Metazoa</taxon>
        <taxon>Spiralia</taxon>
        <taxon>Lophotrochozoa</taxon>
        <taxon>Mollusca</taxon>
        <taxon>Bivalvia</taxon>
        <taxon>Autobranchia</taxon>
        <taxon>Pteriomorphia</taxon>
        <taxon>Pterioida</taxon>
        <taxon>Pterioidea</taxon>
        <taxon>Pteriidae</taxon>
        <taxon>Pinctada</taxon>
    </lineage>
</organism>
<comment type="similarity">
    <text evidence="1">Belongs to the WAPL family.</text>
</comment>
<dbReference type="PANTHER" id="PTHR22100:SF13">
    <property type="entry name" value="WINGS APART-LIKE PROTEIN HOMOLOG"/>
    <property type="match status" value="1"/>
</dbReference>
<evidence type="ECO:0000256" key="2">
    <source>
        <dbReference type="SAM" id="MobiDB-lite"/>
    </source>
</evidence>
<feature type="compositionally biased region" description="Polar residues" evidence="2">
    <location>
        <begin position="564"/>
        <end position="587"/>
    </location>
</feature>
<dbReference type="InterPro" id="IPR011989">
    <property type="entry name" value="ARM-like"/>
</dbReference>
<dbReference type="Gene3D" id="1.25.10.10">
    <property type="entry name" value="Leucine-rich Repeat Variant"/>
    <property type="match status" value="1"/>
</dbReference>
<feature type="compositionally biased region" description="Acidic residues" evidence="2">
    <location>
        <begin position="123"/>
        <end position="138"/>
    </location>
</feature>
<dbReference type="PROSITE" id="PS51271">
    <property type="entry name" value="WAPL"/>
    <property type="match status" value="1"/>
</dbReference>
<feature type="region of interest" description="Disordered" evidence="2">
    <location>
        <begin position="1"/>
        <end position="29"/>
    </location>
</feature>
<feature type="region of interest" description="Disordered" evidence="2">
    <location>
        <begin position="381"/>
        <end position="409"/>
    </location>
</feature>
<comment type="caution">
    <text evidence="4">The sequence shown here is derived from an EMBL/GenBank/DDBJ whole genome shotgun (WGS) entry which is preliminary data.</text>
</comment>
<feature type="compositionally biased region" description="Acidic residues" evidence="2">
    <location>
        <begin position="521"/>
        <end position="537"/>
    </location>
</feature>